<dbReference type="PANTHER" id="PTHR30069:SF28">
    <property type="entry name" value="TONB-DEPENDENT RECEPTOR YNCD-RELATED"/>
    <property type="match status" value="1"/>
</dbReference>
<comment type="similarity">
    <text evidence="8 9">Belongs to the TonB-dependent receptor family.</text>
</comment>
<dbReference type="SUPFAM" id="SSF56935">
    <property type="entry name" value="Porins"/>
    <property type="match status" value="1"/>
</dbReference>
<dbReference type="Gene3D" id="2.170.130.10">
    <property type="entry name" value="TonB-dependent receptor, plug domain"/>
    <property type="match status" value="1"/>
</dbReference>
<feature type="domain" description="TonB-dependent receptor plug" evidence="12">
    <location>
        <begin position="45"/>
        <end position="154"/>
    </location>
</feature>
<dbReference type="InterPro" id="IPR037066">
    <property type="entry name" value="Plug_dom_sf"/>
</dbReference>
<evidence type="ECO:0000259" key="12">
    <source>
        <dbReference type="Pfam" id="PF07715"/>
    </source>
</evidence>
<evidence type="ECO:0000256" key="3">
    <source>
        <dbReference type="ARBA" id="ARBA00022452"/>
    </source>
</evidence>
<keyword evidence="4 8" id="KW-0812">Transmembrane</keyword>
<dbReference type="Proteomes" id="UP001595453">
    <property type="component" value="Unassembled WGS sequence"/>
</dbReference>
<evidence type="ECO:0000256" key="1">
    <source>
        <dbReference type="ARBA" id="ARBA00004571"/>
    </source>
</evidence>
<keyword evidence="13" id="KW-0675">Receptor</keyword>
<dbReference type="Pfam" id="PF00593">
    <property type="entry name" value="TonB_dep_Rec_b-barrel"/>
    <property type="match status" value="1"/>
</dbReference>
<evidence type="ECO:0000256" key="6">
    <source>
        <dbReference type="ARBA" id="ARBA00023136"/>
    </source>
</evidence>
<dbReference type="InterPro" id="IPR036942">
    <property type="entry name" value="Beta-barrel_TonB_sf"/>
</dbReference>
<dbReference type="InterPro" id="IPR012910">
    <property type="entry name" value="Plug_dom"/>
</dbReference>
<proteinExistence type="inferred from homology"/>
<dbReference type="RefSeq" id="WP_377123379.1">
    <property type="nucleotide sequence ID" value="NZ_JBHRSD010000014.1"/>
</dbReference>
<comment type="subcellular location">
    <subcellularLocation>
        <location evidence="1 8">Cell outer membrane</location>
        <topology evidence="1 8">Multi-pass membrane protein</topology>
    </subcellularLocation>
</comment>
<evidence type="ECO:0000256" key="4">
    <source>
        <dbReference type="ARBA" id="ARBA00022692"/>
    </source>
</evidence>
<keyword evidence="6 8" id="KW-0472">Membrane</keyword>
<sequence length="688" mass="77141">MRNSVGSVLFSLIIVPVIAAEQDAALQPIEKIVTTANRVEAAHLDLIGNTTAINASTLSEINAEHLNQVLSFSAGTWLSRGNGQESLLAIRSPVLTGAGSCAEFLMLEDGLPLRANGFCNVNQLFDSHFESTQRIEVVKGANSARYGSNAIHGAVNIVSKSLDTERGWYLEAGSYGYKRLHTDLPFMQGSNAGLVSLTLSDDDGFQESSGYQQQKLSFAFEHEFAQWQLTHRAHFSNLAQQTAGYLQQGEAAYKDKSLLKINDFPDAYRDSWAFRYALFATQQTHDGVWQITPYLRANDMEFLMHFLPGTPIEKNEHQSLGVNVLRTLKLSDGLSLRAGIDSEWTTGALLQYQVSATESDSAFLRAVLPTGRHYDYDVNANTIAGYLNLDYQLSDDLSSFVALRFDTVQYDYQNNMLAGNSKEDGSACGLGGCRYSRPSDTQDRFSNWSFSAGLSYALNAQQRIFAKVDDAFRAPHTGELYRLQNGQTNSDIDSVNAKQVEVGHRFANGRWFSEIVLYQLNKYDGIYQNTERRYVNGFETSHRGVEWDLQVTLTESLNASFNATYAKHTFENDGTQSTAVTGNDLNTAPRLMMNSQLSWKVVDDVTMSLHAQRLSKYYLNNENTEQYAGHTLVNLRSSWRIDPQLTLRLNLLNLFDERYAERADYAFGNHRYFVGKPRTASIIVDYRF</sequence>
<evidence type="ECO:0000259" key="11">
    <source>
        <dbReference type="Pfam" id="PF00593"/>
    </source>
</evidence>
<accession>A0ABV7CJ93</accession>
<feature type="domain" description="TonB-dependent receptor-like beta-barrel" evidence="11">
    <location>
        <begin position="198"/>
        <end position="654"/>
    </location>
</feature>
<evidence type="ECO:0000256" key="8">
    <source>
        <dbReference type="PROSITE-ProRule" id="PRU01360"/>
    </source>
</evidence>
<evidence type="ECO:0000256" key="2">
    <source>
        <dbReference type="ARBA" id="ARBA00022448"/>
    </source>
</evidence>
<feature type="chain" id="PRO_5045376651" evidence="10">
    <location>
        <begin position="20"/>
        <end position="688"/>
    </location>
</feature>
<keyword evidence="14" id="KW-1185">Reference proteome</keyword>
<evidence type="ECO:0000256" key="9">
    <source>
        <dbReference type="RuleBase" id="RU003357"/>
    </source>
</evidence>
<dbReference type="PROSITE" id="PS52016">
    <property type="entry name" value="TONB_DEPENDENT_REC_3"/>
    <property type="match status" value="1"/>
</dbReference>
<keyword evidence="3 8" id="KW-1134">Transmembrane beta strand</keyword>
<organism evidence="13 14">
    <name type="scientific">Pseudoalteromonas fenneropenaei</name>
    <dbReference type="NCBI Taxonomy" id="1737459"/>
    <lineage>
        <taxon>Bacteria</taxon>
        <taxon>Pseudomonadati</taxon>
        <taxon>Pseudomonadota</taxon>
        <taxon>Gammaproteobacteria</taxon>
        <taxon>Alteromonadales</taxon>
        <taxon>Pseudoalteromonadaceae</taxon>
        <taxon>Pseudoalteromonas</taxon>
    </lineage>
</organism>
<dbReference type="InterPro" id="IPR000531">
    <property type="entry name" value="Beta-barrel_TonB"/>
</dbReference>
<dbReference type="Pfam" id="PF07715">
    <property type="entry name" value="Plug"/>
    <property type="match status" value="1"/>
</dbReference>
<name>A0ABV7CJ93_9GAMM</name>
<evidence type="ECO:0000313" key="13">
    <source>
        <dbReference type="EMBL" id="MFC3032659.1"/>
    </source>
</evidence>
<keyword evidence="2 8" id="KW-0813">Transport</keyword>
<keyword evidence="7 8" id="KW-0998">Cell outer membrane</keyword>
<dbReference type="InterPro" id="IPR039426">
    <property type="entry name" value="TonB-dep_rcpt-like"/>
</dbReference>
<feature type="signal peptide" evidence="10">
    <location>
        <begin position="1"/>
        <end position="19"/>
    </location>
</feature>
<dbReference type="EMBL" id="JBHRSD010000014">
    <property type="protein sequence ID" value="MFC3032659.1"/>
    <property type="molecule type" value="Genomic_DNA"/>
</dbReference>
<keyword evidence="5 9" id="KW-0798">TonB box</keyword>
<protein>
    <submittedName>
        <fullName evidence="13">TonB-dependent receptor</fullName>
    </submittedName>
</protein>
<dbReference type="PANTHER" id="PTHR30069">
    <property type="entry name" value="TONB-DEPENDENT OUTER MEMBRANE RECEPTOR"/>
    <property type="match status" value="1"/>
</dbReference>
<evidence type="ECO:0000256" key="10">
    <source>
        <dbReference type="SAM" id="SignalP"/>
    </source>
</evidence>
<comment type="caution">
    <text evidence="13">The sequence shown here is derived from an EMBL/GenBank/DDBJ whole genome shotgun (WGS) entry which is preliminary data.</text>
</comment>
<gene>
    <name evidence="13" type="ORF">ACFOEE_09015</name>
</gene>
<keyword evidence="10" id="KW-0732">Signal</keyword>
<evidence type="ECO:0000313" key="14">
    <source>
        <dbReference type="Proteomes" id="UP001595453"/>
    </source>
</evidence>
<reference evidence="14" key="1">
    <citation type="journal article" date="2019" name="Int. J. Syst. Evol. Microbiol.">
        <title>The Global Catalogue of Microorganisms (GCM) 10K type strain sequencing project: providing services to taxonomists for standard genome sequencing and annotation.</title>
        <authorList>
            <consortium name="The Broad Institute Genomics Platform"/>
            <consortium name="The Broad Institute Genome Sequencing Center for Infectious Disease"/>
            <person name="Wu L."/>
            <person name="Ma J."/>
        </authorList>
    </citation>
    <scope>NUCLEOTIDE SEQUENCE [LARGE SCALE GENOMIC DNA]</scope>
    <source>
        <strain evidence="14">KCTC 42730</strain>
    </source>
</reference>
<dbReference type="Gene3D" id="2.40.170.20">
    <property type="entry name" value="TonB-dependent receptor, beta-barrel domain"/>
    <property type="match status" value="1"/>
</dbReference>
<evidence type="ECO:0000256" key="5">
    <source>
        <dbReference type="ARBA" id="ARBA00023077"/>
    </source>
</evidence>
<evidence type="ECO:0000256" key="7">
    <source>
        <dbReference type="ARBA" id="ARBA00023237"/>
    </source>
</evidence>